<evidence type="ECO:0000313" key="4">
    <source>
        <dbReference type="EMBL" id="VEG49416.1"/>
    </source>
</evidence>
<dbReference type="PANTHER" id="PTHR23028">
    <property type="entry name" value="ACETYLTRANSFERASE"/>
    <property type="match status" value="1"/>
</dbReference>
<feature type="transmembrane region" description="Helical" evidence="2">
    <location>
        <begin position="91"/>
        <end position="108"/>
    </location>
</feature>
<feature type="transmembrane region" description="Helical" evidence="2">
    <location>
        <begin position="164"/>
        <end position="182"/>
    </location>
</feature>
<gene>
    <name evidence="4" type="primary">oatA_4</name>
    <name evidence="4" type="ORF">NCTC10485_03724</name>
</gene>
<feature type="region of interest" description="Disordered" evidence="1">
    <location>
        <begin position="1"/>
        <end position="21"/>
    </location>
</feature>
<dbReference type="RefSeq" id="WP_235666200.1">
    <property type="nucleotide sequence ID" value="NZ_AP022604.1"/>
</dbReference>
<keyword evidence="4" id="KW-0012">Acyltransferase</keyword>
<evidence type="ECO:0000313" key="5">
    <source>
        <dbReference type="Proteomes" id="UP000282551"/>
    </source>
</evidence>
<dbReference type="Proteomes" id="UP000282551">
    <property type="component" value="Chromosome"/>
</dbReference>
<protein>
    <submittedName>
        <fullName evidence="4">Putative acyltransferase</fullName>
        <ecNumber evidence="4">2.3.1.-</ecNumber>
    </submittedName>
</protein>
<keyword evidence="4" id="KW-0808">Transferase</keyword>
<feature type="transmembrane region" description="Helical" evidence="2">
    <location>
        <begin position="194"/>
        <end position="219"/>
    </location>
</feature>
<dbReference type="EMBL" id="LR134355">
    <property type="protein sequence ID" value="VEG49416.1"/>
    <property type="molecule type" value="Genomic_DNA"/>
</dbReference>
<accession>A0A3S4VDV1</accession>
<dbReference type="InterPro" id="IPR002656">
    <property type="entry name" value="Acyl_transf_3_dom"/>
</dbReference>
<feature type="transmembrane region" description="Helical" evidence="2">
    <location>
        <begin position="50"/>
        <end position="70"/>
    </location>
</feature>
<feature type="transmembrane region" description="Helical" evidence="2">
    <location>
        <begin position="277"/>
        <end position="297"/>
    </location>
</feature>
<sequence>MVAVGAAQGEQPAAGAPSHPHRRLDIQGLRAVAVLVVILDHVGMPGFPGGFVGVDVFFVISGYVITRMLLHKPTRPRSAWFLDFYAKRARRIVPAATVVIVLTVIATFELTNFLRGARVLPDATATSLFLANFHFIATGTDYARLGADPSPLQHYWSLAVEEQFYLVLPLVIILAIAVAARLRRATTAQVLVGLLVAVVVASYLYSILLTAVNGTAAFFSPLTRAWELAIGCLIAVAGPWLAARTSAATAATAAVLCWFGIAAIAWSVAFLDDTSSFPGSIAAVPVLGAAAILIAGARSERTLPAAVLGSRIPRYIGDISYSLYLVHWPVFTITAERRRSVCRRAHTS</sequence>
<evidence type="ECO:0000259" key="3">
    <source>
        <dbReference type="Pfam" id="PF01757"/>
    </source>
</evidence>
<name>A0A3S4VDV1_MYCCI</name>
<keyword evidence="2" id="KW-0472">Membrane</keyword>
<keyword evidence="2" id="KW-1133">Transmembrane helix</keyword>
<dbReference type="Pfam" id="PF01757">
    <property type="entry name" value="Acyl_transf_3"/>
    <property type="match status" value="1"/>
</dbReference>
<dbReference type="EC" id="2.3.1.-" evidence="4"/>
<evidence type="ECO:0000256" key="2">
    <source>
        <dbReference type="SAM" id="Phobius"/>
    </source>
</evidence>
<dbReference type="PANTHER" id="PTHR23028:SF53">
    <property type="entry name" value="ACYL_TRANSF_3 DOMAIN-CONTAINING PROTEIN"/>
    <property type="match status" value="1"/>
</dbReference>
<dbReference type="InterPro" id="IPR050879">
    <property type="entry name" value="Acyltransferase_3"/>
</dbReference>
<dbReference type="GO" id="GO:0009103">
    <property type="term" value="P:lipopolysaccharide biosynthetic process"/>
    <property type="evidence" value="ECO:0007669"/>
    <property type="project" value="TreeGrafter"/>
</dbReference>
<feature type="transmembrane region" description="Helical" evidence="2">
    <location>
        <begin position="250"/>
        <end position="271"/>
    </location>
</feature>
<keyword evidence="5" id="KW-1185">Reference proteome</keyword>
<organism evidence="4 5">
    <name type="scientific">Mycolicibacterium chitae</name>
    <name type="common">Mycobacterium chitae</name>
    <dbReference type="NCBI Taxonomy" id="1792"/>
    <lineage>
        <taxon>Bacteria</taxon>
        <taxon>Bacillati</taxon>
        <taxon>Actinomycetota</taxon>
        <taxon>Actinomycetes</taxon>
        <taxon>Mycobacteriales</taxon>
        <taxon>Mycobacteriaceae</taxon>
        <taxon>Mycolicibacterium</taxon>
    </lineage>
</organism>
<dbReference type="GO" id="GO:0016020">
    <property type="term" value="C:membrane"/>
    <property type="evidence" value="ECO:0007669"/>
    <property type="project" value="TreeGrafter"/>
</dbReference>
<dbReference type="AlphaFoldDB" id="A0A3S4VDV1"/>
<proteinExistence type="predicted"/>
<dbReference type="GO" id="GO:0016747">
    <property type="term" value="F:acyltransferase activity, transferring groups other than amino-acyl groups"/>
    <property type="evidence" value="ECO:0007669"/>
    <property type="project" value="InterPro"/>
</dbReference>
<feature type="domain" description="Acyltransferase 3" evidence="3">
    <location>
        <begin position="25"/>
        <end position="333"/>
    </location>
</feature>
<reference evidence="4 5" key="1">
    <citation type="submission" date="2018-12" db="EMBL/GenBank/DDBJ databases">
        <authorList>
            <consortium name="Pathogen Informatics"/>
        </authorList>
    </citation>
    <scope>NUCLEOTIDE SEQUENCE [LARGE SCALE GENOMIC DNA]</scope>
    <source>
        <strain evidence="4 5">NCTC10485</strain>
    </source>
</reference>
<evidence type="ECO:0000256" key="1">
    <source>
        <dbReference type="SAM" id="MobiDB-lite"/>
    </source>
</evidence>
<feature type="transmembrane region" description="Helical" evidence="2">
    <location>
        <begin position="225"/>
        <end position="243"/>
    </location>
</feature>
<feature type="compositionally biased region" description="Low complexity" evidence="1">
    <location>
        <begin position="1"/>
        <end position="17"/>
    </location>
</feature>
<keyword evidence="2" id="KW-0812">Transmembrane</keyword>